<feature type="domain" description="CAAX prenyl protease 2/Lysostaphin resistance protein A-like" evidence="2">
    <location>
        <begin position="132"/>
        <end position="231"/>
    </location>
</feature>
<keyword evidence="1" id="KW-1133">Transmembrane helix</keyword>
<dbReference type="PANTHER" id="PTHR39430:SF1">
    <property type="entry name" value="PROTEASE"/>
    <property type="match status" value="1"/>
</dbReference>
<keyword evidence="3" id="KW-0482">Metalloprotease</keyword>
<keyword evidence="1" id="KW-0472">Membrane</keyword>
<feature type="transmembrane region" description="Helical" evidence="1">
    <location>
        <begin position="220"/>
        <end position="241"/>
    </location>
</feature>
<keyword evidence="3" id="KW-0378">Hydrolase</keyword>
<dbReference type="InterPro" id="IPR003675">
    <property type="entry name" value="Rce1/LyrA-like_dom"/>
</dbReference>
<dbReference type="RefSeq" id="WP_194097020.1">
    <property type="nucleotide sequence ID" value="NZ_JADFTZ010000006.1"/>
</dbReference>
<comment type="caution">
    <text evidence="3">The sequence shown here is derived from an EMBL/GenBank/DDBJ whole genome shotgun (WGS) entry which is preliminary data.</text>
</comment>
<protein>
    <submittedName>
        <fullName evidence="3">CPBP family intramembrane metalloprotease</fullName>
    </submittedName>
</protein>
<feature type="transmembrane region" description="Helical" evidence="1">
    <location>
        <begin position="193"/>
        <end position="213"/>
    </location>
</feature>
<reference evidence="3 4" key="1">
    <citation type="submission" date="2020-10" db="EMBL/GenBank/DDBJ databases">
        <title>The genome sequence of Flavobacterium aquaticum 1Y8A.</title>
        <authorList>
            <person name="Liu Y."/>
        </authorList>
    </citation>
    <scope>NUCLEOTIDE SEQUENCE [LARGE SCALE GENOMIC DNA]</scope>
    <source>
        <strain evidence="3 4">1Y8A</strain>
    </source>
</reference>
<evidence type="ECO:0000313" key="3">
    <source>
        <dbReference type="EMBL" id="MBE9577355.1"/>
    </source>
</evidence>
<keyword evidence="3" id="KW-0645">Protease</keyword>
<dbReference type="EMBL" id="JADFTZ010000006">
    <property type="protein sequence ID" value="MBE9577355.1"/>
    <property type="molecule type" value="Genomic_DNA"/>
</dbReference>
<dbReference type="PANTHER" id="PTHR39430">
    <property type="entry name" value="MEMBRANE-ASSOCIATED PROTEASE-RELATED"/>
    <property type="match status" value="1"/>
</dbReference>
<feature type="transmembrane region" description="Helical" evidence="1">
    <location>
        <begin position="132"/>
        <end position="149"/>
    </location>
</feature>
<evidence type="ECO:0000313" key="4">
    <source>
        <dbReference type="Proteomes" id="UP000656274"/>
    </source>
</evidence>
<organism evidence="3 4">
    <name type="scientific">Flavobacterium proteolyticum</name>
    <dbReference type="NCBI Taxonomy" id="2911683"/>
    <lineage>
        <taxon>Bacteria</taxon>
        <taxon>Pseudomonadati</taxon>
        <taxon>Bacteroidota</taxon>
        <taxon>Flavobacteriia</taxon>
        <taxon>Flavobacteriales</taxon>
        <taxon>Flavobacteriaceae</taxon>
        <taxon>Flavobacterium</taxon>
    </lineage>
</organism>
<evidence type="ECO:0000256" key="1">
    <source>
        <dbReference type="SAM" id="Phobius"/>
    </source>
</evidence>
<feature type="transmembrane region" description="Helical" evidence="1">
    <location>
        <begin position="12"/>
        <end position="32"/>
    </location>
</feature>
<name>A0ABR9WUM4_9FLAO</name>
<keyword evidence="1" id="KW-0812">Transmembrane</keyword>
<dbReference type="GO" id="GO:0008237">
    <property type="term" value="F:metallopeptidase activity"/>
    <property type="evidence" value="ECO:0007669"/>
    <property type="project" value="UniProtKB-KW"/>
</dbReference>
<accession>A0ABR9WUM4</accession>
<evidence type="ECO:0000259" key="2">
    <source>
        <dbReference type="Pfam" id="PF02517"/>
    </source>
</evidence>
<sequence length="307" mass="34989">MYIEQLKFKKVNLFSYLPIPLGFILLMLFNFLMSEGVDTNEVIQQTIKMIGVNLTFVALVGPLAFGLLIVLFWVKFVQGQSITSLTTSRTKIDWKRVFFSFFLWGSITTLMILALYFTQPENFVWNFNPEKFFIFLVLAVVLVPMQTSFEEYLFRGHMMQGIGLATNSRLIPLIITSVLFGLMHIANPEVEKIGYIIMLYYIGTGFFLGIMTLMDEGLELALGFHAANNLVGALLLTADWTAFQTNSILKDLSEPSAGFDVLTPVFVIFPILLLIFSKVYGWNNWKEKLTGKLIENNKEIDFDDSKL</sequence>
<feature type="transmembrane region" description="Helical" evidence="1">
    <location>
        <begin position="97"/>
        <end position="117"/>
    </location>
</feature>
<dbReference type="Proteomes" id="UP000656274">
    <property type="component" value="Unassembled WGS sequence"/>
</dbReference>
<feature type="transmembrane region" description="Helical" evidence="1">
    <location>
        <begin position="261"/>
        <end position="282"/>
    </location>
</feature>
<keyword evidence="4" id="KW-1185">Reference proteome</keyword>
<gene>
    <name evidence="3" type="ORF">IM755_11590</name>
</gene>
<dbReference type="Pfam" id="PF02517">
    <property type="entry name" value="Rce1-like"/>
    <property type="match status" value="1"/>
</dbReference>
<feature type="transmembrane region" description="Helical" evidence="1">
    <location>
        <begin position="170"/>
        <end position="187"/>
    </location>
</feature>
<feature type="transmembrane region" description="Helical" evidence="1">
    <location>
        <begin position="52"/>
        <end position="76"/>
    </location>
</feature>
<proteinExistence type="predicted"/>